<gene>
    <name evidence="1" type="ORF">E3N88_26721</name>
</gene>
<evidence type="ECO:0000313" key="1">
    <source>
        <dbReference type="EMBL" id="KAD4178130.1"/>
    </source>
</evidence>
<proteinExistence type="predicted"/>
<dbReference type="Proteomes" id="UP000326396">
    <property type="component" value="Linkage Group LG4"/>
</dbReference>
<dbReference type="AlphaFoldDB" id="A0A5N6MVQ1"/>
<keyword evidence="2" id="KW-1185">Reference proteome</keyword>
<reference evidence="1 2" key="1">
    <citation type="submission" date="2019-05" db="EMBL/GenBank/DDBJ databases">
        <title>Mikania micrantha, genome provides insights into the molecular mechanism of rapid growth.</title>
        <authorList>
            <person name="Liu B."/>
        </authorList>
    </citation>
    <scope>NUCLEOTIDE SEQUENCE [LARGE SCALE GENOMIC DNA]</scope>
    <source>
        <strain evidence="1">NLD-2019</strain>
        <tissue evidence="1">Leaf</tissue>
    </source>
</reference>
<comment type="caution">
    <text evidence="1">The sequence shown here is derived from an EMBL/GenBank/DDBJ whole genome shotgun (WGS) entry which is preliminary data.</text>
</comment>
<dbReference type="EMBL" id="SZYD01000014">
    <property type="protein sequence ID" value="KAD4178130.1"/>
    <property type="molecule type" value="Genomic_DNA"/>
</dbReference>
<protein>
    <submittedName>
        <fullName evidence="1">Uncharacterized protein</fullName>
    </submittedName>
</protein>
<sequence length="104" mass="11890">MVFYRLLRLYDRFQPSCVAGRCCLFVDDLRSLKRSSKMTVLLVLFKALIPIQVEVSNYRRIVFHLMMIGLRGACGIAETCLKPEASVVARHSVARSKWLKAWAA</sequence>
<organism evidence="1 2">
    <name type="scientific">Mikania micrantha</name>
    <name type="common">bitter vine</name>
    <dbReference type="NCBI Taxonomy" id="192012"/>
    <lineage>
        <taxon>Eukaryota</taxon>
        <taxon>Viridiplantae</taxon>
        <taxon>Streptophyta</taxon>
        <taxon>Embryophyta</taxon>
        <taxon>Tracheophyta</taxon>
        <taxon>Spermatophyta</taxon>
        <taxon>Magnoliopsida</taxon>
        <taxon>eudicotyledons</taxon>
        <taxon>Gunneridae</taxon>
        <taxon>Pentapetalae</taxon>
        <taxon>asterids</taxon>
        <taxon>campanulids</taxon>
        <taxon>Asterales</taxon>
        <taxon>Asteraceae</taxon>
        <taxon>Asteroideae</taxon>
        <taxon>Heliantheae alliance</taxon>
        <taxon>Eupatorieae</taxon>
        <taxon>Mikania</taxon>
    </lineage>
</organism>
<accession>A0A5N6MVQ1</accession>
<evidence type="ECO:0000313" key="2">
    <source>
        <dbReference type="Proteomes" id="UP000326396"/>
    </source>
</evidence>
<name>A0A5N6MVQ1_9ASTR</name>